<organism evidence="2 3">
    <name type="scientific">Trichomonascus ciferrii</name>
    <dbReference type="NCBI Taxonomy" id="44093"/>
    <lineage>
        <taxon>Eukaryota</taxon>
        <taxon>Fungi</taxon>
        <taxon>Dikarya</taxon>
        <taxon>Ascomycota</taxon>
        <taxon>Saccharomycotina</taxon>
        <taxon>Dipodascomycetes</taxon>
        <taxon>Dipodascales</taxon>
        <taxon>Trichomonascaceae</taxon>
        <taxon>Trichomonascus</taxon>
        <taxon>Trichomonascus ciferrii complex</taxon>
    </lineage>
</organism>
<dbReference type="EMBL" id="SWFS01000183">
    <property type="protein sequence ID" value="KAA8915144.1"/>
    <property type="molecule type" value="Genomic_DNA"/>
</dbReference>
<gene>
    <name evidence="2" type="ORF">TRICI_002713</name>
</gene>
<dbReference type="AlphaFoldDB" id="A0A642V747"/>
<evidence type="ECO:0000313" key="3">
    <source>
        <dbReference type="Proteomes" id="UP000761534"/>
    </source>
</evidence>
<dbReference type="Proteomes" id="UP000761534">
    <property type="component" value="Unassembled WGS sequence"/>
</dbReference>
<evidence type="ECO:0000313" key="2">
    <source>
        <dbReference type="EMBL" id="KAA8915144.1"/>
    </source>
</evidence>
<feature type="compositionally biased region" description="Acidic residues" evidence="1">
    <location>
        <begin position="42"/>
        <end position="56"/>
    </location>
</feature>
<proteinExistence type="predicted"/>
<feature type="region of interest" description="Disordered" evidence="1">
    <location>
        <begin position="26"/>
        <end position="134"/>
    </location>
</feature>
<feature type="compositionally biased region" description="Basic and acidic residues" evidence="1">
    <location>
        <begin position="64"/>
        <end position="99"/>
    </location>
</feature>
<protein>
    <submittedName>
        <fullName evidence="2">Uncharacterized protein</fullName>
    </submittedName>
</protein>
<keyword evidence="3" id="KW-1185">Reference proteome</keyword>
<evidence type="ECO:0000256" key="1">
    <source>
        <dbReference type="SAM" id="MobiDB-lite"/>
    </source>
</evidence>
<accession>A0A642V747</accession>
<name>A0A642V747_9ASCO</name>
<feature type="compositionally biased region" description="Basic and acidic residues" evidence="1">
    <location>
        <begin position="109"/>
        <end position="134"/>
    </location>
</feature>
<sequence length="519" mass="57738">MVAGRANTRKSIVDYAEDFFRVARQTGDGRAEEIDLPNPESNNDDDDDGYDPDVGDNVDSCDSVTEHPEGSDSAKQTSNDRSEDSNIGRAEEPSIREPENGAQPHQNPKKQEHEGSDKDEQKKHTGKNDEKDEWVLNDHAAANLIRQIDDFKNAYADSIVPLAPVLHNQSLSEDRRVQSLVHDAVTIINGNWETSEPFDRWNQAMAKLQKMSSDNPDESLIINACLPMFKFIGTFANFPLTSFASNAMSTCYRPPGQADDDSSVRVSCSFYVMDMVQHIFGHSEQRTFLSDLNHRLPSQASGTDNVEAVVDQLYDSPVSLGEYKLSGLTLVCGIFEKYLLGAYEADQHHQALANLRQSMMACTGSDGPQSLPSLFLSLQDGVVLYTTLGVRTNQSFSTPIDAIDALRSDLKIFIDALDNMTIEECQKSFNLIKQTSFASYLPNKNAPPIEHLAAFKFNYTQCKLICRGVRSCEKVIKDKMMARVKNLASMSKGICVQVGWNLSTPLTTLCPFKVRNDHL</sequence>
<reference evidence="2" key="1">
    <citation type="journal article" date="2019" name="G3 (Bethesda)">
        <title>Genome Assemblies of Two Rare Opportunistic Yeast Pathogens: Diutina rugosa (syn. Candida rugosa) and Trichomonascus ciferrii (syn. Candida ciferrii).</title>
        <authorList>
            <person name="Mixao V."/>
            <person name="Saus E."/>
            <person name="Hansen A.P."/>
            <person name="Lass-Florl C."/>
            <person name="Gabaldon T."/>
        </authorList>
    </citation>
    <scope>NUCLEOTIDE SEQUENCE</scope>
    <source>
        <strain evidence="2">CBS 4856</strain>
    </source>
</reference>
<dbReference type="VEuPathDB" id="FungiDB:TRICI_002713"/>
<comment type="caution">
    <text evidence="2">The sequence shown here is derived from an EMBL/GenBank/DDBJ whole genome shotgun (WGS) entry which is preliminary data.</text>
</comment>